<evidence type="ECO:0000256" key="2">
    <source>
        <dbReference type="ARBA" id="ARBA00011245"/>
    </source>
</evidence>
<keyword evidence="7" id="KW-1015">Disulfide bond</keyword>
<evidence type="ECO:0000256" key="9">
    <source>
        <dbReference type="ARBA" id="ARBA00032824"/>
    </source>
</evidence>
<evidence type="ECO:0000256" key="4">
    <source>
        <dbReference type="ARBA" id="ARBA00022559"/>
    </source>
</evidence>
<dbReference type="OrthoDB" id="9812811at2"/>
<evidence type="ECO:0000259" key="14">
    <source>
        <dbReference type="PROSITE" id="PS51352"/>
    </source>
</evidence>
<dbReference type="AlphaFoldDB" id="A0A5B8LI12"/>
<organism evidence="15 16">
    <name type="scientific">Sphingomonas panacisoli</name>
    <dbReference type="NCBI Taxonomy" id="1813879"/>
    <lineage>
        <taxon>Bacteria</taxon>
        <taxon>Pseudomonadati</taxon>
        <taxon>Pseudomonadota</taxon>
        <taxon>Alphaproteobacteria</taxon>
        <taxon>Sphingomonadales</taxon>
        <taxon>Sphingomonadaceae</taxon>
        <taxon>Sphingomonas</taxon>
    </lineage>
</organism>
<reference evidence="15 16" key="1">
    <citation type="submission" date="2019-07" db="EMBL/GenBank/DDBJ databases">
        <title>Full genome sequence of Sphingomonas sp. 4R-6-7(HKS19).</title>
        <authorList>
            <person name="Im W.-T."/>
        </authorList>
    </citation>
    <scope>NUCLEOTIDE SEQUENCE [LARGE SCALE GENOMIC DNA]</scope>
    <source>
        <strain evidence="15 16">HKS19</strain>
    </source>
</reference>
<comment type="similarity">
    <text evidence="10">Belongs to the peroxiredoxin family. BCP/PrxQ subfamily.</text>
</comment>
<keyword evidence="8" id="KW-0676">Redox-active center</keyword>
<keyword evidence="16" id="KW-1185">Reference proteome</keyword>
<dbReference type="GO" id="GO:0034599">
    <property type="term" value="P:cellular response to oxidative stress"/>
    <property type="evidence" value="ECO:0007669"/>
    <property type="project" value="TreeGrafter"/>
</dbReference>
<keyword evidence="4" id="KW-0575">Peroxidase</keyword>
<dbReference type="PANTHER" id="PTHR42801">
    <property type="entry name" value="THIOREDOXIN-DEPENDENT PEROXIDE REDUCTASE"/>
    <property type="match status" value="1"/>
</dbReference>
<dbReference type="GO" id="GO:0008379">
    <property type="term" value="F:thioredoxin peroxidase activity"/>
    <property type="evidence" value="ECO:0007669"/>
    <property type="project" value="TreeGrafter"/>
</dbReference>
<dbReference type="InterPro" id="IPR000866">
    <property type="entry name" value="AhpC/TSA"/>
</dbReference>
<evidence type="ECO:0000256" key="3">
    <source>
        <dbReference type="ARBA" id="ARBA00013017"/>
    </source>
</evidence>
<proteinExistence type="inferred from homology"/>
<evidence type="ECO:0000256" key="7">
    <source>
        <dbReference type="ARBA" id="ARBA00023157"/>
    </source>
</evidence>
<dbReference type="InterPro" id="IPR024706">
    <property type="entry name" value="Peroxiredoxin_AhpC-typ"/>
</dbReference>
<dbReference type="SUPFAM" id="SSF52833">
    <property type="entry name" value="Thioredoxin-like"/>
    <property type="match status" value="1"/>
</dbReference>
<evidence type="ECO:0000256" key="11">
    <source>
        <dbReference type="ARBA" id="ARBA00042639"/>
    </source>
</evidence>
<comment type="function">
    <text evidence="1">Thiol-specific peroxidase that catalyzes the reduction of hydrogen peroxide and organic hydroperoxides to water and alcohols, respectively. Plays a role in cell protection against oxidative stress by detoxifying peroxides and as sensor of hydrogen peroxide-mediated signaling events.</text>
</comment>
<sequence length="153" mass="16808">MSVEIGDDLPDLELTGADGPIRLRDYVGKPLVLYFYPKDDTAGCTKEAQEFSALGDDFAKAGAVVLGVSKDTQAKHAKFTAKYGLTVPLASDERQVIEAFGAWVPKVLYGRDYMGIDRSTWLFDKTGKLVRSWRKVKVPGHVEQVLSAVKELG</sequence>
<comment type="catalytic activity">
    <reaction evidence="12">
        <text>a hydroperoxide + [thioredoxin]-dithiol = an alcohol + [thioredoxin]-disulfide + H2O</text>
        <dbReference type="Rhea" id="RHEA:62620"/>
        <dbReference type="Rhea" id="RHEA-COMP:10698"/>
        <dbReference type="Rhea" id="RHEA-COMP:10700"/>
        <dbReference type="ChEBI" id="CHEBI:15377"/>
        <dbReference type="ChEBI" id="CHEBI:29950"/>
        <dbReference type="ChEBI" id="CHEBI:30879"/>
        <dbReference type="ChEBI" id="CHEBI:35924"/>
        <dbReference type="ChEBI" id="CHEBI:50058"/>
        <dbReference type="EC" id="1.11.1.24"/>
    </reaction>
</comment>
<evidence type="ECO:0000256" key="10">
    <source>
        <dbReference type="ARBA" id="ARBA00038489"/>
    </source>
</evidence>
<accession>A0A5B8LI12</accession>
<evidence type="ECO:0000256" key="1">
    <source>
        <dbReference type="ARBA" id="ARBA00003330"/>
    </source>
</evidence>
<evidence type="ECO:0000313" key="16">
    <source>
        <dbReference type="Proteomes" id="UP000315673"/>
    </source>
</evidence>
<dbReference type="RefSeq" id="WP_146571965.1">
    <property type="nucleotide sequence ID" value="NZ_CP042306.1"/>
</dbReference>
<dbReference type="Pfam" id="PF00578">
    <property type="entry name" value="AhpC-TSA"/>
    <property type="match status" value="1"/>
</dbReference>
<dbReference type="Gene3D" id="3.40.30.10">
    <property type="entry name" value="Glutaredoxin"/>
    <property type="match status" value="1"/>
</dbReference>
<keyword evidence="5" id="KW-0049">Antioxidant</keyword>
<dbReference type="FunFam" id="3.40.30.10:FF:000007">
    <property type="entry name" value="Thioredoxin-dependent thiol peroxidase"/>
    <property type="match status" value="1"/>
</dbReference>
<dbReference type="PROSITE" id="PS51352">
    <property type="entry name" value="THIOREDOXIN_2"/>
    <property type="match status" value="1"/>
</dbReference>
<dbReference type="GO" id="GO:0045454">
    <property type="term" value="P:cell redox homeostasis"/>
    <property type="evidence" value="ECO:0007669"/>
    <property type="project" value="TreeGrafter"/>
</dbReference>
<dbReference type="EC" id="1.11.1.24" evidence="3"/>
<dbReference type="PIRSF" id="PIRSF000239">
    <property type="entry name" value="AHPC"/>
    <property type="match status" value="1"/>
</dbReference>
<protein>
    <recommendedName>
        <fullName evidence="3">thioredoxin-dependent peroxiredoxin</fullName>
        <ecNumber evidence="3">1.11.1.24</ecNumber>
    </recommendedName>
    <alternativeName>
        <fullName evidence="9">Thioredoxin peroxidase</fullName>
    </alternativeName>
    <alternativeName>
        <fullName evidence="11">Thioredoxin-dependent peroxiredoxin Bcp</fullName>
    </alternativeName>
</protein>
<evidence type="ECO:0000256" key="13">
    <source>
        <dbReference type="PIRSR" id="PIRSR000239-1"/>
    </source>
</evidence>
<comment type="subunit">
    <text evidence="2">Monomer.</text>
</comment>
<gene>
    <name evidence="15" type="ORF">FPZ24_11070</name>
</gene>
<dbReference type="KEGG" id="spai:FPZ24_11070"/>
<name>A0A5B8LI12_9SPHN</name>
<dbReference type="PANTHER" id="PTHR42801:SF4">
    <property type="entry name" value="AHPC_TSA FAMILY PROTEIN"/>
    <property type="match status" value="1"/>
</dbReference>
<dbReference type="InterPro" id="IPR036249">
    <property type="entry name" value="Thioredoxin-like_sf"/>
</dbReference>
<feature type="active site" description="Cysteine sulfenic acid (-SOH) intermediate; for peroxidase activity" evidence="13">
    <location>
        <position position="44"/>
    </location>
</feature>
<dbReference type="GO" id="GO:0005737">
    <property type="term" value="C:cytoplasm"/>
    <property type="evidence" value="ECO:0007669"/>
    <property type="project" value="TreeGrafter"/>
</dbReference>
<dbReference type="InterPro" id="IPR050924">
    <property type="entry name" value="Peroxiredoxin_BCP/PrxQ"/>
</dbReference>
<dbReference type="InterPro" id="IPR013766">
    <property type="entry name" value="Thioredoxin_domain"/>
</dbReference>
<dbReference type="CDD" id="cd03017">
    <property type="entry name" value="PRX_BCP"/>
    <property type="match status" value="1"/>
</dbReference>
<evidence type="ECO:0000256" key="8">
    <source>
        <dbReference type="ARBA" id="ARBA00023284"/>
    </source>
</evidence>
<feature type="domain" description="Thioredoxin" evidence="14">
    <location>
        <begin position="3"/>
        <end position="153"/>
    </location>
</feature>
<keyword evidence="6" id="KW-0560">Oxidoreductase</keyword>
<evidence type="ECO:0000256" key="6">
    <source>
        <dbReference type="ARBA" id="ARBA00023002"/>
    </source>
</evidence>
<dbReference type="EMBL" id="CP042306">
    <property type="protein sequence ID" value="QDZ07957.1"/>
    <property type="molecule type" value="Genomic_DNA"/>
</dbReference>
<dbReference type="Proteomes" id="UP000315673">
    <property type="component" value="Chromosome"/>
</dbReference>
<evidence type="ECO:0000313" key="15">
    <source>
        <dbReference type="EMBL" id="QDZ07957.1"/>
    </source>
</evidence>
<evidence type="ECO:0000256" key="5">
    <source>
        <dbReference type="ARBA" id="ARBA00022862"/>
    </source>
</evidence>
<evidence type="ECO:0000256" key="12">
    <source>
        <dbReference type="ARBA" id="ARBA00049091"/>
    </source>
</evidence>